<reference evidence="2" key="1">
    <citation type="journal article" date="2014" name="Nat. Genet.">
        <title>The genome of the stress-tolerant wild tomato species Solanum pennellii.</title>
        <authorList>
            <person name="Bolger A."/>
            <person name="Scossa F."/>
            <person name="Bolger M.E."/>
            <person name="Lanz C."/>
            <person name="Maumus F."/>
            <person name="Tohge T."/>
            <person name="Quesneville H."/>
            <person name="Alseekh S."/>
            <person name="Sorensen I."/>
            <person name="Lichtenstein G."/>
            <person name="Fich E.A."/>
            <person name="Conte M."/>
            <person name="Keller H."/>
            <person name="Schneeberger K."/>
            <person name="Schwacke R."/>
            <person name="Ofner I."/>
            <person name="Vrebalov J."/>
            <person name="Xu Y."/>
            <person name="Osorio S."/>
            <person name="Aflitos S.A."/>
            <person name="Schijlen E."/>
            <person name="Jimenez-Gomez J.M."/>
            <person name="Ryngajllo M."/>
            <person name="Kimura S."/>
            <person name="Kumar R."/>
            <person name="Koenig D."/>
            <person name="Headland L.R."/>
            <person name="Maloof J.N."/>
            <person name="Sinha N."/>
            <person name="van Ham R.C."/>
            <person name="Lankhorst R.K."/>
            <person name="Mao L."/>
            <person name="Vogel A."/>
            <person name="Arsova B."/>
            <person name="Panstruga R."/>
            <person name="Fei Z."/>
            <person name="Rose J.K."/>
            <person name="Zamir D."/>
            <person name="Carrari F."/>
            <person name="Giovannoni J.J."/>
            <person name="Weigel D."/>
            <person name="Usadel B."/>
            <person name="Fernie A.R."/>
        </authorList>
    </citation>
    <scope>NUCLEOTIDE SEQUENCE [LARGE SCALE GENOMIC DNA]</scope>
    <source>
        <strain evidence="2">cv. LA0716</strain>
    </source>
</reference>
<keyword evidence="2" id="KW-1185">Reference proteome</keyword>
<reference evidence="3" key="2">
    <citation type="submission" date="2025-08" db="UniProtKB">
        <authorList>
            <consortium name="RefSeq"/>
        </authorList>
    </citation>
    <scope>IDENTIFICATION</scope>
</reference>
<organism evidence="2 3">
    <name type="scientific">Solanum pennellii</name>
    <name type="common">Tomato</name>
    <name type="synonym">Lycopersicon pennellii</name>
    <dbReference type="NCBI Taxonomy" id="28526"/>
    <lineage>
        <taxon>Eukaryota</taxon>
        <taxon>Viridiplantae</taxon>
        <taxon>Streptophyta</taxon>
        <taxon>Embryophyta</taxon>
        <taxon>Tracheophyta</taxon>
        <taxon>Spermatophyta</taxon>
        <taxon>Magnoliopsida</taxon>
        <taxon>eudicotyledons</taxon>
        <taxon>Gunneridae</taxon>
        <taxon>Pentapetalae</taxon>
        <taxon>asterids</taxon>
        <taxon>lamiids</taxon>
        <taxon>Solanales</taxon>
        <taxon>Solanaceae</taxon>
        <taxon>Solanoideae</taxon>
        <taxon>Solaneae</taxon>
        <taxon>Solanum</taxon>
        <taxon>Solanum subgen. Lycopersicon</taxon>
    </lineage>
</organism>
<evidence type="ECO:0000256" key="1">
    <source>
        <dbReference type="SAM" id="MobiDB-lite"/>
    </source>
</evidence>
<feature type="region of interest" description="Disordered" evidence="1">
    <location>
        <begin position="188"/>
        <end position="215"/>
    </location>
</feature>
<feature type="region of interest" description="Disordered" evidence="1">
    <location>
        <begin position="147"/>
        <end position="168"/>
    </location>
</feature>
<accession>A0ABM1HEA8</accession>
<dbReference type="GeneID" id="107027727"/>
<evidence type="ECO:0000313" key="2">
    <source>
        <dbReference type="Proteomes" id="UP000694930"/>
    </source>
</evidence>
<dbReference type="RefSeq" id="XP_015084297.1">
    <property type="nucleotide sequence ID" value="XM_015228811.1"/>
</dbReference>
<feature type="compositionally biased region" description="Basic residues" evidence="1">
    <location>
        <begin position="1"/>
        <end position="13"/>
    </location>
</feature>
<evidence type="ECO:0000313" key="3">
    <source>
        <dbReference type="RefSeq" id="XP_015084297.1"/>
    </source>
</evidence>
<protein>
    <submittedName>
        <fullName evidence="3">Uncharacterized protein LOC107027727</fullName>
    </submittedName>
</protein>
<proteinExistence type="predicted"/>
<dbReference type="Proteomes" id="UP000694930">
    <property type="component" value="Chromosome 8"/>
</dbReference>
<name>A0ABM1HEA8_SOLPN</name>
<sequence>MPPRRGVRGRTSRRNVEPQEQGVAKAPNVQPQREFINVEFREAIRILGQLVTNQVGKQQGARQKEADISRILEFLRMNPPSFIGFITELKEAKVREFLTLKQDSLSVHEYGLKFTKIPRYALEMVKDMGSMMILFVVVEEEKLRDREEFKNKRAKKGNESGVVQGGSKPPCCAKCGRNHSGVCREGSAAQSSSVALPDRATPRGTTSGTGGDTNHLYALNNFQEQEDLPDVVTERFGFKVNLSTTSYPQTDGQAERTI</sequence>
<gene>
    <name evidence="3" type="primary">LOC107027727</name>
</gene>
<feature type="region of interest" description="Disordered" evidence="1">
    <location>
        <begin position="1"/>
        <end position="27"/>
    </location>
</feature>